<evidence type="ECO:0000256" key="7">
    <source>
        <dbReference type="ARBA" id="ARBA00022991"/>
    </source>
</evidence>
<feature type="transmembrane region" description="Helical" evidence="15">
    <location>
        <begin position="382"/>
        <end position="403"/>
    </location>
</feature>
<keyword evidence="4 15" id="KW-0812">Transmembrane</keyword>
<evidence type="ECO:0000256" key="3">
    <source>
        <dbReference type="ARBA" id="ARBA00022606"/>
    </source>
</evidence>
<keyword evidence="12" id="KW-0325">Glycoprotein</keyword>
<evidence type="ECO:0000256" key="2">
    <source>
        <dbReference type="ARBA" id="ARBA00022543"/>
    </source>
</evidence>
<evidence type="ECO:0000256" key="14">
    <source>
        <dbReference type="SAM" id="MobiDB-lite"/>
    </source>
</evidence>
<dbReference type="InterPro" id="IPR000276">
    <property type="entry name" value="GPCR_Rhodpsn"/>
</dbReference>
<evidence type="ECO:0000256" key="8">
    <source>
        <dbReference type="ARBA" id="ARBA00023040"/>
    </source>
</evidence>
<feature type="region of interest" description="Disordered" evidence="14">
    <location>
        <begin position="97"/>
        <end position="128"/>
    </location>
</feature>
<dbReference type="PROSITE" id="PS50262">
    <property type="entry name" value="G_PROTEIN_RECEP_F1_2"/>
    <property type="match status" value="1"/>
</dbReference>
<dbReference type="InterPro" id="IPR050125">
    <property type="entry name" value="GPCR_opsins"/>
</dbReference>
<dbReference type="AlphaFoldDB" id="A0A662YUB0"/>
<gene>
    <name evidence="17" type="ORF">EOD39_9954</name>
</gene>
<keyword evidence="5" id="KW-0681">Retinal protein</keyword>
<dbReference type="FunFam" id="1.20.1070.10:FF:000219">
    <property type="entry name" value="Opsin 5-like 2"/>
    <property type="match status" value="1"/>
</dbReference>
<evidence type="ECO:0000313" key="18">
    <source>
        <dbReference type="Proteomes" id="UP000289886"/>
    </source>
</evidence>
<proteinExistence type="predicted"/>
<evidence type="ECO:0000256" key="13">
    <source>
        <dbReference type="ARBA" id="ARBA00023224"/>
    </source>
</evidence>
<name>A0A662YUB0_ACIRT</name>
<dbReference type="GO" id="GO:0007602">
    <property type="term" value="P:phototransduction"/>
    <property type="evidence" value="ECO:0007669"/>
    <property type="project" value="UniProtKB-KW"/>
</dbReference>
<evidence type="ECO:0000256" key="11">
    <source>
        <dbReference type="ARBA" id="ARBA00023170"/>
    </source>
</evidence>
<dbReference type="PRINTS" id="PR01244">
    <property type="entry name" value="PEROPSIN"/>
</dbReference>
<feature type="transmembrane region" description="Helical" evidence="15">
    <location>
        <begin position="244"/>
        <end position="266"/>
    </location>
</feature>
<evidence type="ECO:0000256" key="9">
    <source>
        <dbReference type="ARBA" id="ARBA00023136"/>
    </source>
</evidence>
<keyword evidence="13" id="KW-0807">Transducer</keyword>
<sequence length="442" mass="48770">MDTMQYEASQSEGGGHCVMVPVIICVLSDDEEDIDSLAEDSQSVDEPMSLDDGSEKAVPAENLREQSKVDVNLHHSKEASKLASIIENTSRALDSTVGHVKDTNLAPEQTSLGSDAENTEEGDEREEGPIISVNEEKPAFTILGNSAVLITAARRLSKLKPPEFLTLNLAVTDIGMALSMYPLSIASAFNHAWVGGDSSCIYYGTMGFLFSVASIVTLTVMAVVRCFLTRTSRCTGNKFDKRTVFIFIFCIWLYATIWALLPLMGWGHYGPEPFGLSCSVDWAGYHNSLNGSSFIVCMFVLCTLLPCLTITVSYSGIVWKLHKAYRAIQNSETINHSRNMENKYTLMAVLISGGFIVWWTPYVAVSFWTIFNSSNQITPTVSLLPCLFAKSSTAYNPFIYCIFSKSFRREIKTLRCSCGLHFIFSNTNSSVVNHLSAQEGIK</sequence>
<feature type="transmembrane region" description="Helical" evidence="15">
    <location>
        <begin position="201"/>
        <end position="224"/>
    </location>
</feature>
<evidence type="ECO:0000256" key="15">
    <source>
        <dbReference type="SAM" id="Phobius"/>
    </source>
</evidence>
<feature type="transmembrane region" description="Helical" evidence="15">
    <location>
        <begin position="164"/>
        <end position="189"/>
    </location>
</feature>
<comment type="caution">
    <text evidence="17">The sequence shown here is derived from an EMBL/GenBank/DDBJ whole genome shotgun (WGS) entry which is preliminary data.</text>
</comment>
<dbReference type="SUPFAM" id="SSF81321">
    <property type="entry name" value="Family A G protein-coupled receptor-like"/>
    <property type="match status" value="1"/>
</dbReference>
<dbReference type="Pfam" id="PF00001">
    <property type="entry name" value="7tm_1"/>
    <property type="match status" value="1"/>
</dbReference>
<dbReference type="InterPro" id="IPR002962">
    <property type="entry name" value="Peropsin"/>
</dbReference>
<keyword evidence="8" id="KW-0297">G-protein coupled receptor</keyword>
<feature type="transmembrane region" description="Helical" evidence="15">
    <location>
        <begin position="344"/>
        <end position="370"/>
    </location>
</feature>
<dbReference type="PRINTS" id="PR00237">
    <property type="entry name" value="GPCRRHODOPSN"/>
</dbReference>
<dbReference type="GO" id="GO:0007601">
    <property type="term" value="P:visual perception"/>
    <property type="evidence" value="ECO:0007669"/>
    <property type="project" value="InterPro"/>
</dbReference>
<evidence type="ECO:0000313" key="17">
    <source>
        <dbReference type="EMBL" id="RXN00215.1"/>
    </source>
</evidence>
<evidence type="ECO:0000256" key="12">
    <source>
        <dbReference type="ARBA" id="ARBA00023180"/>
    </source>
</evidence>
<keyword evidence="11" id="KW-0675">Receptor</keyword>
<protein>
    <submittedName>
        <fullName evidence="17">Opsin-5</fullName>
    </submittedName>
</protein>
<evidence type="ECO:0000256" key="4">
    <source>
        <dbReference type="ARBA" id="ARBA00022692"/>
    </source>
</evidence>
<dbReference type="Proteomes" id="UP000289886">
    <property type="component" value="Unassembled WGS sequence"/>
</dbReference>
<keyword evidence="18" id="KW-1185">Reference proteome</keyword>
<evidence type="ECO:0000259" key="16">
    <source>
        <dbReference type="PROSITE" id="PS50262"/>
    </source>
</evidence>
<keyword evidence="9 15" id="KW-0472">Membrane</keyword>
<accession>A0A662YUB0</accession>
<keyword evidence="3" id="KW-0716">Sensory transduction</keyword>
<evidence type="ECO:0000256" key="6">
    <source>
        <dbReference type="ARBA" id="ARBA00022989"/>
    </source>
</evidence>
<evidence type="ECO:0000256" key="10">
    <source>
        <dbReference type="ARBA" id="ARBA00023157"/>
    </source>
</evidence>
<feature type="compositionally biased region" description="Acidic residues" evidence="14">
    <location>
        <begin position="117"/>
        <end position="126"/>
    </location>
</feature>
<dbReference type="GO" id="GO:0016020">
    <property type="term" value="C:membrane"/>
    <property type="evidence" value="ECO:0007669"/>
    <property type="project" value="UniProtKB-SubCell"/>
</dbReference>
<comment type="subcellular location">
    <subcellularLocation>
        <location evidence="1">Membrane</location>
        <topology evidence="1">Multi-pass membrane protein</topology>
    </subcellularLocation>
</comment>
<dbReference type="CDD" id="cd15074">
    <property type="entry name" value="7tmA_Opsin5_neuropsin"/>
    <property type="match status" value="1"/>
</dbReference>
<reference evidence="17 18" key="1">
    <citation type="submission" date="2019-01" db="EMBL/GenBank/DDBJ databases">
        <title>Draft Genome and Complete Hox-Cluster Characterization of the Sterlet Sturgeon (Acipenser ruthenus).</title>
        <authorList>
            <person name="Wei Q."/>
        </authorList>
    </citation>
    <scope>NUCLEOTIDE SEQUENCE [LARGE SCALE GENOMIC DNA]</scope>
    <source>
        <strain evidence="17">WHYD16114868_AA</strain>
        <tissue evidence="17">Blood</tissue>
    </source>
</reference>
<dbReference type="PROSITE" id="PS00238">
    <property type="entry name" value="OPSIN"/>
    <property type="match status" value="1"/>
</dbReference>
<organism evidence="17 18">
    <name type="scientific">Acipenser ruthenus</name>
    <name type="common">Sterlet sturgeon</name>
    <dbReference type="NCBI Taxonomy" id="7906"/>
    <lineage>
        <taxon>Eukaryota</taxon>
        <taxon>Metazoa</taxon>
        <taxon>Chordata</taxon>
        <taxon>Craniata</taxon>
        <taxon>Vertebrata</taxon>
        <taxon>Euteleostomi</taxon>
        <taxon>Actinopterygii</taxon>
        <taxon>Chondrostei</taxon>
        <taxon>Acipenseriformes</taxon>
        <taxon>Acipenseridae</taxon>
        <taxon>Acipenser</taxon>
    </lineage>
</organism>
<dbReference type="PANTHER" id="PTHR24240">
    <property type="entry name" value="OPSIN"/>
    <property type="match status" value="1"/>
</dbReference>
<keyword evidence="10" id="KW-1015">Disulfide bond</keyword>
<feature type="region of interest" description="Disordered" evidence="14">
    <location>
        <begin position="34"/>
        <end position="59"/>
    </location>
</feature>
<dbReference type="EMBL" id="SCEB01000219">
    <property type="protein sequence ID" value="RXN00215.1"/>
    <property type="molecule type" value="Genomic_DNA"/>
</dbReference>
<dbReference type="InterPro" id="IPR027430">
    <property type="entry name" value="Retinal_BS"/>
</dbReference>
<dbReference type="Gene3D" id="1.20.1070.10">
    <property type="entry name" value="Rhodopsin 7-helix transmembrane proteins"/>
    <property type="match status" value="1"/>
</dbReference>
<evidence type="ECO:0000256" key="5">
    <source>
        <dbReference type="ARBA" id="ARBA00022925"/>
    </source>
</evidence>
<keyword evidence="7" id="KW-0157">Chromophore</keyword>
<evidence type="ECO:0000256" key="1">
    <source>
        <dbReference type="ARBA" id="ARBA00004141"/>
    </source>
</evidence>
<dbReference type="InterPro" id="IPR017452">
    <property type="entry name" value="GPCR_Rhodpsn_7TM"/>
</dbReference>
<feature type="domain" description="G-protein coupled receptors family 1 profile" evidence="16">
    <location>
        <begin position="144"/>
        <end position="400"/>
    </location>
</feature>
<feature type="transmembrane region" description="Helical" evidence="15">
    <location>
        <begin position="293"/>
        <end position="319"/>
    </location>
</feature>
<dbReference type="GO" id="GO:0009881">
    <property type="term" value="F:photoreceptor activity"/>
    <property type="evidence" value="ECO:0007669"/>
    <property type="project" value="UniProtKB-KW"/>
</dbReference>
<keyword evidence="2" id="KW-0600">Photoreceptor protein</keyword>
<keyword evidence="6 15" id="KW-1133">Transmembrane helix</keyword>
<dbReference type="GO" id="GO:0004930">
    <property type="term" value="F:G protein-coupled receptor activity"/>
    <property type="evidence" value="ECO:0007669"/>
    <property type="project" value="UniProtKB-KW"/>
</dbReference>